<name>A0A0N4UHP7_DRAME</name>
<evidence type="ECO:0000313" key="4">
    <source>
        <dbReference type="Proteomes" id="UP000274756"/>
    </source>
</evidence>
<dbReference type="Pfam" id="PF07690">
    <property type="entry name" value="MFS_1"/>
    <property type="match status" value="1"/>
</dbReference>
<reference evidence="2 4" key="2">
    <citation type="submission" date="2018-11" db="EMBL/GenBank/DDBJ databases">
        <authorList>
            <consortium name="Pathogen Informatics"/>
        </authorList>
    </citation>
    <scope>NUCLEOTIDE SEQUENCE [LARGE SCALE GENOMIC DNA]</scope>
</reference>
<keyword evidence="1" id="KW-0472">Membrane</keyword>
<keyword evidence="1" id="KW-0812">Transmembrane</keyword>
<feature type="transmembrane region" description="Helical" evidence="1">
    <location>
        <begin position="174"/>
        <end position="197"/>
    </location>
</feature>
<feature type="transmembrane region" description="Helical" evidence="1">
    <location>
        <begin position="328"/>
        <end position="349"/>
    </location>
</feature>
<protein>
    <submittedName>
        <fullName evidence="5">MFS domain-containing protein</fullName>
    </submittedName>
</protein>
<dbReference type="WBParaSite" id="DME_0000708701-mRNA-1">
    <property type="protein sequence ID" value="DME_0000708701-mRNA-1"/>
    <property type="gene ID" value="DME_0000708701"/>
</dbReference>
<feature type="transmembrane region" description="Helical" evidence="1">
    <location>
        <begin position="217"/>
        <end position="248"/>
    </location>
</feature>
<accession>A0A0N4UHP7</accession>
<feature type="transmembrane region" description="Helical" evidence="1">
    <location>
        <begin position="114"/>
        <end position="134"/>
    </location>
</feature>
<dbReference type="Gene3D" id="1.20.1250.20">
    <property type="entry name" value="MFS general substrate transporter like domains"/>
    <property type="match status" value="2"/>
</dbReference>
<proteinExistence type="predicted"/>
<organism evidence="3 5">
    <name type="scientific">Dracunculus medinensis</name>
    <name type="common">Guinea worm</name>
    <dbReference type="NCBI Taxonomy" id="318479"/>
    <lineage>
        <taxon>Eukaryota</taxon>
        <taxon>Metazoa</taxon>
        <taxon>Ecdysozoa</taxon>
        <taxon>Nematoda</taxon>
        <taxon>Chromadorea</taxon>
        <taxon>Rhabditida</taxon>
        <taxon>Spirurina</taxon>
        <taxon>Dracunculoidea</taxon>
        <taxon>Dracunculidae</taxon>
        <taxon>Dracunculus</taxon>
    </lineage>
</organism>
<gene>
    <name evidence="2" type="ORF">DME_LOCUS1613</name>
</gene>
<dbReference type="GO" id="GO:0016020">
    <property type="term" value="C:membrane"/>
    <property type="evidence" value="ECO:0007669"/>
    <property type="project" value="TreeGrafter"/>
</dbReference>
<dbReference type="EMBL" id="UYYG01000026">
    <property type="protein sequence ID" value="VDN51640.1"/>
    <property type="molecule type" value="Genomic_DNA"/>
</dbReference>
<dbReference type="GO" id="GO:0022857">
    <property type="term" value="F:transmembrane transporter activity"/>
    <property type="evidence" value="ECO:0007669"/>
    <property type="project" value="InterPro"/>
</dbReference>
<feature type="transmembrane region" description="Helical" evidence="1">
    <location>
        <begin position="295"/>
        <end position="316"/>
    </location>
</feature>
<dbReference type="InterPro" id="IPR011701">
    <property type="entry name" value="MFS"/>
</dbReference>
<feature type="transmembrane region" description="Helical" evidence="1">
    <location>
        <begin position="361"/>
        <end position="381"/>
    </location>
</feature>
<feature type="transmembrane region" description="Helical" evidence="1">
    <location>
        <begin position="387"/>
        <end position="406"/>
    </location>
</feature>
<keyword evidence="1" id="KW-1133">Transmembrane helix</keyword>
<dbReference type="OrthoDB" id="2985014at2759"/>
<evidence type="ECO:0000313" key="2">
    <source>
        <dbReference type="EMBL" id="VDN51640.1"/>
    </source>
</evidence>
<keyword evidence="4" id="KW-1185">Reference proteome</keyword>
<feature type="transmembrane region" description="Helical" evidence="1">
    <location>
        <begin position="418"/>
        <end position="442"/>
    </location>
</feature>
<sequence length="488" mass="54557">MNKNRLKREHAGNENDLNEVEKSDANLGQKAKFSILGVRFSILLVTLFAMTTVKANEMIFNLAVLCMISNSTSHGEKVDLSPHLISTIFASSAMGGFIFVLPLSIALRRCGGRIIFSTLIFLSSFSTALIPLAAKTEAHLIILIRMIQGKILSLFILSFFSDKYNIHLIACKKYLTFILGMAFASSSPIVGCLSSSWAPESELGESPFVIKDCSKIFSYSCIFFGWPYTFIFHSILSTLSALIFALFYRNSPEDHPLITRREINLISKRADSRSNKIQTIPYYDIFKSKPVWGVWIAYLGIPFGFQFTAQFMPLYFNMGLEISFERTALSTMVPPLVEFFIKILAGILSDRITFINEKKKLQIFSTIGMVGCGLFILPLGFLSKDDSSIAIFCFTASISFIGMTACGPMKSARLIAGYFAQEIMAIIQLLLCVGKILIPFVVNFLVPHYSIEEWRIAVILIAIILSLCNAVFCYFCSSYLQPWAFNSS</sequence>
<reference evidence="5" key="1">
    <citation type="submission" date="2017-02" db="UniProtKB">
        <authorList>
            <consortium name="WormBaseParasite"/>
        </authorList>
    </citation>
    <scope>IDENTIFICATION</scope>
</reference>
<dbReference type="SUPFAM" id="SSF103473">
    <property type="entry name" value="MFS general substrate transporter"/>
    <property type="match status" value="1"/>
</dbReference>
<feature type="transmembrane region" description="Helical" evidence="1">
    <location>
        <begin position="40"/>
        <end position="64"/>
    </location>
</feature>
<feature type="transmembrane region" description="Helical" evidence="1">
    <location>
        <begin position="454"/>
        <end position="476"/>
    </location>
</feature>
<dbReference type="AlphaFoldDB" id="A0A0N4UHP7"/>
<dbReference type="InterPro" id="IPR036259">
    <property type="entry name" value="MFS_trans_sf"/>
</dbReference>
<feature type="transmembrane region" description="Helical" evidence="1">
    <location>
        <begin position="140"/>
        <end position="162"/>
    </location>
</feature>
<evidence type="ECO:0000256" key="1">
    <source>
        <dbReference type="SAM" id="Phobius"/>
    </source>
</evidence>
<dbReference type="PANTHER" id="PTHR45757:SF33">
    <property type="entry name" value="MAJOR FACILITATOR SUPERFAMILY (MFS) PROFILE DOMAIN-CONTAINING PROTEIN"/>
    <property type="match status" value="1"/>
</dbReference>
<dbReference type="Proteomes" id="UP000038040">
    <property type="component" value="Unplaced"/>
</dbReference>
<evidence type="ECO:0000313" key="5">
    <source>
        <dbReference type="WBParaSite" id="DME_0000708701-mRNA-1"/>
    </source>
</evidence>
<dbReference type="STRING" id="318479.A0A0N4UHP7"/>
<dbReference type="PANTHER" id="PTHR45757">
    <property type="entry name" value="PROTEIN CBG23364-RELATED"/>
    <property type="match status" value="1"/>
</dbReference>
<feature type="transmembrane region" description="Helical" evidence="1">
    <location>
        <begin position="84"/>
        <end position="107"/>
    </location>
</feature>
<evidence type="ECO:0000313" key="3">
    <source>
        <dbReference type="Proteomes" id="UP000038040"/>
    </source>
</evidence>
<dbReference type="Proteomes" id="UP000274756">
    <property type="component" value="Unassembled WGS sequence"/>
</dbReference>